<keyword evidence="2" id="KW-0812">Transmembrane</keyword>
<dbReference type="SUPFAM" id="SSF50182">
    <property type="entry name" value="Sm-like ribonucleoproteins"/>
    <property type="match status" value="1"/>
</dbReference>
<dbReference type="Proteomes" id="UP000664628">
    <property type="component" value="Unassembled WGS sequence"/>
</dbReference>
<gene>
    <name evidence="4" type="ORF">J2I46_14235</name>
</gene>
<feature type="transmembrane region" description="Helical" evidence="2">
    <location>
        <begin position="175"/>
        <end position="194"/>
    </location>
</feature>
<evidence type="ECO:0000313" key="5">
    <source>
        <dbReference type="Proteomes" id="UP000664628"/>
    </source>
</evidence>
<comment type="caution">
    <text evidence="4">The sequence shown here is derived from an EMBL/GenBank/DDBJ whole genome shotgun (WGS) entry which is preliminary data.</text>
</comment>
<feature type="region of interest" description="Disordered" evidence="1">
    <location>
        <begin position="364"/>
        <end position="385"/>
    </location>
</feature>
<feature type="transmembrane region" description="Helical" evidence="2">
    <location>
        <begin position="148"/>
        <end position="169"/>
    </location>
</feature>
<sequence length="385" mass="43654">MQQQLDSWIRALVRWFGYVPNRDLSGWILLIISIIAGVGITFLLVQITRFILRHRYEPVLSLLRTYLRVAFYFWLPSLFFLMGTNLQSDRFIRRHPVADKSAEILFLLTSIWLALRLLKVGELLLVRSYDISSDANLSGRKFVTQVQFFRRILSTLIVLIGFSLLLLSFQGSRKVGVSVLTSAGIVSVLVGFAAQKSLGNLLAGIQIAFSQQIRLDDAVVVENEWGRIEEINLTNVVVRLWDRRRLILPITYFVETPFQNWTRSDATITGAIMLYLDYNTPIEAIREKAKALAEADPLWNQQVFVVQVTDTTPTSIAVRILVSANDAPSAFDLRCHIREAIIAFLRDEHPESLPQSRVILHESGRNVPGPTIAAQPPENNQNLNT</sequence>
<evidence type="ECO:0000256" key="2">
    <source>
        <dbReference type="SAM" id="Phobius"/>
    </source>
</evidence>
<name>A0ABS3JIA6_9BACT</name>
<evidence type="ECO:0000313" key="4">
    <source>
        <dbReference type="EMBL" id="MBO0949751.1"/>
    </source>
</evidence>
<feature type="transmembrane region" description="Helical" evidence="2">
    <location>
        <begin position="24"/>
        <end position="45"/>
    </location>
</feature>
<dbReference type="RefSeq" id="WP_207329717.1">
    <property type="nucleotide sequence ID" value="NZ_JAFMYW010000004.1"/>
</dbReference>
<feature type="transmembrane region" description="Helical" evidence="2">
    <location>
        <begin position="66"/>
        <end position="84"/>
    </location>
</feature>
<reference evidence="4 5" key="1">
    <citation type="submission" date="2021-03" db="EMBL/GenBank/DDBJ databases">
        <title>Fibrella sp. HMF5405 genome sequencing and assembly.</title>
        <authorList>
            <person name="Kang H."/>
            <person name="Kim H."/>
            <person name="Bae S."/>
            <person name="Joh K."/>
        </authorList>
    </citation>
    <scope>NUCLEOTIDE SEQUENCE [LARGE SCALE GENOMIC DNA]</scope>
    <source>
        <strain evidence="4 5">HMF5405</strain>
    </source>
</reference>
<dbReference type="InterPro" id="IPR010920">
    <property type="entry name" value="LSM_dom_sf"/>
</dbReference>
<feature type="domain" description="Mechanosensitive ion channel MscS" evidence="3">
    <location>
        <begin position="197"/>
        <end position="263"/>
    </location>
</feature>
<feature type="transmembrane region" description="Helical" evidence="2">
    <location>
        <begin position="104"/>
        <end position="127"/>
    </location>
</feature>
<keyword evidence="5" id="KW-1185">Reference proteome</keyword>
<organism evidence="4 5">
    <name type="scientific">Fibrella forsythiae</name>
    <dbReference type="NCBI Taxonomy" id="2817061"/>
    <lineage>
        <taxon>Bacteria</taxon>
        <taxon>Pseudomonadati</taxon>
        <taxon>Bacteroidota</taxon>
        <taxon>Cytophagia</taxon>
        <taxon>Cytophagales</taxon>
        <taxon>Spirosomataceae</taxon>
        <taxon>Fibrella</taxon>
    </lineage>
</organism>
<dbReference type="Gene3D" id="1.10.287.1260">
    <property type="match status" value="1"/>
</dbReference>
<protein>
    <submittedName>
        <fullName evidence="4">Mechanosensitive ion channel</fullName>
    </submittedName>
</protein>
<accession>A0ABS3JIA6</accession>
<evidence type="ECO:0000256" key="1">
    <source>
        <dbReference type="SAM" id="MobiDB-lite"/>
    </source>
</evidence>
<dbReference type="PANTHER" id="PTHR30566">
    <property type="entry name" value="YNAI-RELATED MECHANOSENSITIVE ION CHANNEL"/>
    <property type="match status" value="1"/>
</dbReference>
<keyword evidence="2" id="KW-0472">Membrane</keyword>
<dbReference type="EMBL" id="JAFMYW010000004">
    <property type="protein sequence ID" value="MBO0949751.1"/>
    <property type="molecule type" value="Genomic_DNA"/>
</dbReference>
<keyword evidence="2" id="KW-1133">Transmembrane helix</keyword>
<dbReference type="InterPro" id="IPR006685">
    <property type="entry name" value="MscS_channel_2nd"/>
</dbReference>
<dbReference type="PANTHER" id="PTHR30566:SF25">
    <property type="entry name" value="INNER MEMBRANE PROTEIN"/>
    <property type="match status" value="1"/>
</dbReference>
<proteinExistence type="predicted"/>
<evidence type="ECO:0000259" key="3">
    <source>
        <dbReference type="Pfam" id="PF00924"/>
    </source>
</evidence>
<dbReference type="Pfam" id="PF00924">
    <property type="entry name" value="MS_channel_2nd"/>
    <property type="match status" value="1"/>
</dbReference>